<evidence type="ECO:0000256" key="2">
    <source>
        <dbReference type="SAM" id="Phobius"/>
    </source>
</evidence>
<dbReference type="InterPro" id="IPR052901">
    <property type="entry name" value="Bact_TGase-like"/>
</dbReference>
<feature type="transmembrane region" description="Helical" evidence="2">
    <location>
        <begin position="578"/>
        <end position="599"/>
    </location>
</feature>
<dbReference type="SUPFAM" id="SSF54001">
    <property type="entry name" value="Cysteine proteinases"/>
    <property type="match status" value="1"/>
</dbReference>
<dbReference type="PANTHER" id="PTHR42736:SF1">
    <property type="entry name" value="PROTEIN-GLUTAMINE GAMMA-GLUTAMYLTRANSFERASE"/>
    <property type="match status" value="1"/>
</dbReference>
<dbReference type="EMBL" id="CP110257">
    <property type="protein sequence ID" value="UZD54010.1"/>
    <property type="molecule type" value="Genomic_DNA"/>
</dbReference>
<feature type="transmembrane region" description="Helical" evidence="2">
    <location>
        <begin position="30"/>
        <end position="61"/>
    </location>
</feature>
<dbReference type="InterPro" id="IPR038765">
    <property type="entry name" value="Papain-like_cys_pep_sf"/>
</dbReference>
<feature type="region of interest" description="Disordered" evidence="1">
    <location>
        <begin position="706"/>
        <end position="737"/>
    </location>
</feature>
<feature type="transmembrane region" description="Helical" evidence="2">
    <location>
        <begin position="122"/>
        <end position="140"/>
    </location>
</feature>
<dbReference type="InterPro" id="IPR021878">
    <property type="entry name" value="TgpA_N"/>
</dbReference>
<name>A0ABY6MPV0_9BURK</name>
<dbReference type="PANTHER" id="PTHR42736">
    <property type="entry name" value="PROTEIN-GLUTAMINE GAMMA-GLUTAMYLTRANSFERASE"/>
    <property type="match status" value="1"/>
</dbReference>
<accession>A0ABY6MPV0</accession>
<protein>
    <submittedName>
        <fullName evidence="4">TransglutaminaseTgpA domain-containing protein</fullName>
    </submittedName>
</protein>
<dbReference type="Gene3D" id="3.10.620.30">
    <property type="match status" value="1"/>
</dbReference>
<organism evidence="4 5">
    <name type="scientific">Caldimonas aquatica</name>
    <dbReference type="NCBI Taxonomy" id="376175"/>
    <lineage>
        <taxon>Bacteria</taxon>
        <taxon>Pseudomonadati</taxon>
        <taxon>Pseudomonadota</taxon>
        <taxon>Betaproteobacteria</taxon>
        <taxon>Burkholderiales</taxon>
        <taxon>Sphaerotilaceae</taxon>
        <taxon>Caldimonas</taxon>
    </lineage>
</organism>
<sequence>MKRMTGPTSPIAQLRWPGWRHLPRETRDTLFLLGVIGWVIAPHALHLPAWCVALALVMLLVRATLALGHRPMPPRWLTTLVLVGALGATYLSHGTLVGKDAGVTLVVVLMSLKTMELRARRDAFVVFFLGFFLVLTHFLYSQSLLLAASMLVAVWALLTAVVLAHMPVGHPSLAAAARLALRMCLFGAPVMFALFVLFPRFGPLWGLPEDATSGRTGLGNSMRMGSVAELALDDGVAMRVRFLGAAPPPEALYFRGPVLAAFDGREWRPLRESAWEPAQRVPAALQVEGPGWAYELTLEPTKVAVIPTLEATPQLPAFDELQPRRRADLQWVLPRPLMERHRVEAVAYLRFRHGPREPVLGLQDYLQLPPGYNPRTLAWAAALRRDPRYARADADTLARAVLAHIRRGGFSYTLSPGLYGDAEGRHAIDEFWLDRKAGFCEHFAAAFVVVMRALDVPARIVTGYQGAERNPLDGYYLVRHSHAHAWAEYWQPGRGWVRADPTAAVAPERIEHAVALRPAPGLVQSALQAVNAQFWLDLRHRWEALNNAWNQWVLNYSRGRQLDLLRRIGFRAPDWRDLALLLIGLLVAASTAAAAWAWWDRQRQDPWVRRYQRVRRRLGRHGLQTPPHTPPRTLAVLALEHWGEAARPLAQALIELEAQRYAPSSARLGSKKTAASLLSRWARAFRSASTLAGPAEERLLQALAQLPPLTRPVRGGASPGPAPATVDDRPGVPRRSR</sequence>
<feature type="domain" description="Transglutaminase-like" evidence="3">
    <location>
        <begin position="432"/>
        <end position="503"/>
    </location>
</feature>
<feature type="transmembrane region" description="Helical" evidence="2">
    <location>
        <begin position="81"/>
        <end position="110"/>
    </location>
</feature>
<evidence type="ECO:0000313" key="5">
    <source>
        <dbReference type="Proteomes" id="UP001163266"/>
    </source>
</evidence>
<evidence type="ECO:0000256" key="1">
    <source>
        <dbReference type="SAM" id="MobiDB-lite"/>
    </source>
</evidence>
<dbReference type="SMART" id="SM00460">
    <property type="entry name" value="TGc"/>
    <property type="match status" value="1"/>
</dbReference>
<dbReference type="InterPro" id="IPR002931">
    <property type="entry name" value="Transglutaminase-like"/>
</dbReference>
<keyword evidence="5" id="KW-1185">Reference proteome</keyword>
<evidence type="ECO:0000313" key="4">
    <source>
        <dbReference type="EMBL" id="UZD54010.1"/>
    </source>
</evidence>
<keyword evidence="2" id="KW-0812">Transmembrane</keyword>
<dbReference type="Pfam" id="PF11992">
    <property type="entry name" value="TgpA_N"/>
    <property type="match status" value="1"/>
</dbReference>
<reference evidence="4" key="1">
    <citation type="submission" date="2022-10" db="EMBL/GenBank/DDBJ databases">
        <title>Complete genome sequence of Schlegelella aquatica LMG 23380.</title>
        <authorList>
            <person name="Musilova J."/>
            <person name="Kourilova X."/>
            <person name="Bezdicek M."/>
            <person name="Hermankova K."/>
            <person name="Obruca S."/>
            <person name="Sedlar K."/>
        </authorList>
    </citation>
    <scope>NUCLEOTIDE SEQUENCE</scope>
    <source>
        <strain evidence="4">LMG 23380</strain>
    </source>
</reference>
<feature type="transmembrane region" description="Helical" evidence="2">
    <location>
        <begin position="179"/>
        <end position="198"/>
    </location>
</feature>
<keyword evidence="2" id="KW-0472">Membrane</keyword>
<proteinExistence type="predicted"/>
<keyword evidence="2" id="KW-1133">Transmembrane helix</keyword>
<dbReference type="Pfam" id="PF01841">
    <property type="entry name" value="Transglut_core"/>
    <property type="match status" value="1"/>
</dbReference>
<feature type="transmembrane region" description="Helical" evidence="2">
    <location>
        <begin position="146"/>
        <end position="167"/>
    </location>
</feature>
<dbReference type="Proteomes" id="UP001163266">
    <property type="component" value="Chromosome"/>
</dbReference>
<gene>
    <name evidence="4" type="ORF">OMP39_09995</name>
</gene>
<dbReference type="RefSeq" id="WP_264891579.1">
    <property type="nucleotide sequence ID" value="NZ_CP110257.1"/>
</dbReference>
<evidence type="ECO:0000259" key="3">
    <source>
        <dbReference type="SMART" id="SM00460"/>
    </source>
</evidence>